<dbReference type="Proteomes" id="UP000557217">
    <property type="component" value="Unassembled WGS sequence"/>
</dbReference>
<keyword evidence="2" id="KW-1185">Reference proteome</keyword>
<protein>
    <submittedName>
        <fullName evidence="1">Uncharacterized protein</fullName>
    </submittedName>
</protein>
<sequence>MVNAQENNNLEKESFIVNEKEFLVETDNSVQPAALPLLVVPAIAISDYVWAAAGLTVAAGVYQLWLKEPTLVENINIAYKAIPKKLLNNDGYVDLGKFTDKVNGKTAYKDPKTGWQIDKDTAGHGGRKWKLKDNKGNTVASLDEKGKILNRY</sequence>
<dbReference type="AlphaFoldDB" id="A0A840PVZ9"/>
<organism evidence="1 2">
    <name type="scientific">Ureibacillus thermosphaericus</name>
    <dbReference type="NCBI Taxonomy" id="51173"/>
    <lineage>
        <taxon>Bacteria</taxon>
        <taxon>Bacillati</taxon>
        <taxon>Bacillota</taxon>
        <taxon>Bacilli</taxon>
        <taxon>Bacillales</taxon>
        <taxon>Caryophanaceae</taxon>
        <taxon>Ureibacillus</taxon>
    </lineage>
</organism>
<name>A0A840PVZ9_URETH</name>
<dbReference type="RefSeq" id="WP_168412707.1">
    <property type="nucleotide sequence ID" value="NZ_JAAXPW010000036.1"/>
</dbReference>
<gene>
    <name evidence="1" type="ORF">HNR36_002557</name>
</gene>
<dbReference type="EMBL" id="JACHGZ010000039">
    <property type="protein sequence ID" value="MBB5150157.1"/>
    <property type="molecule type" value="Genomic_DNA"/>
</dbReference>
<reference evidence="1 2" key="1">
    <citation type="submission" date="2020-08" db="EMBL/GenBank/DDBJ databases">
        <title>Genomic Encyclopedia of Type Strains, Phase IV (KMG-IV): sequencing the most valuable type-strain genomes for metagenomic binning, comparative biology and taxonomic classification.</title>
        <authorList>
            <person name="Goeker M."/>
        </authorList>
    </citation>
    <scope>NUCLEOTIDE SEQUENCE [LARGE SCALE GENOMIC DNA]</scope>
    <source>
        <strain evidence="1 2">DSM 10633</strain>
    </source>
</reference>
<proteinExistence type="predicted"/>
<accession>A0A840PVZ9</accession>
<evidence type="ECO:0000313" key="2">
    <source>
        <dbReference type="Proteomes" id="UP000557217"/>
    </source>
</evidence>
<evidence type="ECO:0000313" key="1">
    <source>
        <dbReference type="EMBL" id="MBB5150157.1"/>
    </source>
</evidence>
<comment type="caution">
    <text evidence="1">The sequence shown here is derived from an EMBL/GenBank/DDBJ whole genome shotgun (WGS) entry which is preliminary data.</text>
</comment>